<comment type="caution">
    <text evidence="3">The sequence shown here is derived from an EMBL/GenBank/DDBJ whole genome shotgun (WGS) entry which is preliminary data.</text>
</comment>
<protein>
    <recommendedName>
        <fullName evidence="2">DJ-1/PfpI domain-containing protein</fullName>
    </recommendedName>
</protein>
<dbReference type="GO" id="GO:0005737">
    <property type="term" value="C:cytoplasm"/>
    <property type="evidence" value="ECO:0007669"/>
    <property type="project" value="TreeGrafter"/>
</dbReference>
<dbReference type="PANTHER" id="PTHR48094:SF12">
    <property type="entry name" value="PARKINSON DISEASE PROTEIN 7 HOMOLOG"/>
    <property type="match status" value="1"/>
</dbReference>
<dbReference type="InterPro" id="IPR006287">
    <property type="entry name" value="DJ-1"/>
</dbReference>
<reference evidence="3 4" key="1">
    <citation type="submission" date="2022-07" db="EMBL/GenBank/DDBJ databases">
        <title>Genome-wide signatures of adaptation to extreme environments.</title>
        <authorList>
            <person name="Cho C.H."/>
            <person name="Yoon H.S."/>
        </authorList>
    </citation>
    <scope>NUCLEOTIDE SEQUENCE [LARGE SCALE GENOMIC DNA]</scope>
    <source>
        <strain evidence="3 4">DBV 063 E5</strain>
    </source>
</reference>
<dbReference type="AlphaFoldDB" id="A0AAV9J246"/>
<dbReference type="Pfam" id="PF01965">
    <property type="entry name" value="DJ-1_PfpI"/>
    <property type="match status" value="1"/>
</dbReference>
<evidence type="ECO:0000256" key="1">
    <source>
        <dbReference type="ARBA" id="ARBA00022737"/>
    </source>
</evidence>
<keyword evidence="1" id="KW-0677">Repeat</keyword>
<dbReference type="NCBIfam" id="TIGR01383">
    <property type="entry name" value="not_thiJ"/>
    <property type="match status" value="1"/>
</dbReference>
<accession>A0AAV9J246</accession>
<evidence type="ECO:0000313" key="4">
    <source>
        <dbReference type="Proteomes" id="UP001301350"/>
    </source>
</evidence>
<dbReference type="CDD" id="cd03135">
    <property type="entry name" value="GATase1_DJ-1"/>
    <property type="match status" value="1"/>
</dbReference>
<dbReference type="Gene3D" id="3.40.50.880">
    <property type="match status" value="1"/>
</dbReference>
<dbReference type="GO" id="GO:1903189">
    <property type="term" value="P:glyoxal metabolic process"/>
    <property type="evidence" value="ECO:0007669"/>
    <property type="project" value="TreeGrafter"/>
</dbReference>
<dbReference type="InterPro" id="IPR050325">
    <property type="entry name" value="Prot/Nucl_acid_deglycase"/>
</dbReference>
<organism evidence="3 4">
    <name type="scientific">Cyanidium caldarium</name>
    <name type="common">Red alga</name>
    <dbReference type="NCBI Taxonomy" id="2771"/>
    <lineage>
        <taxon>Eukaryota</taxon>
        <taxon>Rhodophyta</taxon>
        <taxon>Bangiophyceae</taxon>
        <taxon>Cyanidiales</taxon>
        <taxon>Cyanidiaceae</taxon>
        <taxon>Cyanidium</taxon>
    </lineage>
</organism>
<dbReference type="Proteomes" id="UP001301350">
    <property type="component" value="Unassembled WGS sequence"/>
</dbReference>
<keyword evidence="4" id="KW-1185">Reference proteome</keyword>
<gene>
    <name evidence="3" type="ORF">CDCA_CDCA17G4471</name>
</gene>
<evidence type="ECO:0000259" key="2">
    <source>
        <dbReference type="Pfam" id="PF01965"/>
    </source>
</evidence>
<dbReference type="InterPro" id="IPR029062">
    <property type="entry name" value="Class_I_gatase-like"/>
</dbReference>
<evidence type="ECO:0000313" key="3">
    <source>
        <dbReference type="EMBL" id="KAK4538446.1"/>
    </source>
</evidence>
<dbReference type="InterPro" id="IPR002818">
    <property type="entry name" value="DJ-1/PfpI"/>
</dbReference>
<dbReference type="PANTHER" id="PTHR48094">
    <property type="entry name" value="PROTEIN/NUCLEIC ACID DEGLYCASE DJ-1-RELATED"/>
    <property type="match status" value="1"/>
</dbReference>
<dbReference type="SUPFAM" id="SSF52317">
    <property type="entry name" value="Class I glutamine amidotransferase-like"/>
    <property type="match status" value="1"/>
</dbReference>
<proteinExistence type="predicted"/>
<dbReference type="EMBL" id="JANCYW010000017">
    <property type="protein sequence ID" value="KAK4538446.1"/>
    <property type="molecule type" value="Genomic_DNA"/>
</dbReference>
<name>A0AAV9J246_CYACA</name>
<dbReference type="FunFam" id="3.40.50.880:FF:000015">
    <property type="entry name" value="Protein DJ-1 homolog C"/>
    <property type="match status" value="1"/>
</dbReference>
<feature type="domain" description="DJ-1/PfpI" evidence="2">
    <location>
        <begin position="4"/>
        <end position="171"/>
    </location>
</feature>
<sequence length="198" mass="20220">MTKKTALLAVANGSEETEAVATMDTLVRGGVQVTMASVERTLQVTASRGVRLVADVLIDDASLQERLFDAVVLPGGMPGAEHLRDSAELLSILKRHAAAKRIIGAICAAPAVTLAAHGLLDGVHATCFPSPAFRGKLQSHPGVDEPVVVDGHFITSQGPGTALAFGLALVQALCGTAQAEQVAKGLLVSMPAVGASAQ</sequence>